<proteinExistence type="predicted"/>
<dbReference type="PANTHER" id="PTHR30204">
    <property type="entry name" value="REDOX-CYCLING DRUG-SENSING TRANSCRIPTIONAL ACTIVATOR SOXR"/>
    <property type="match status" value="1"/>
</dbReference>
<dbReference type="Pfam" id="PF13411">
    <property type="entry name" value="MerR_1"/>
    <property type="match status" value="1"/>
</dbReference>
<keyword evidence="4" id="KW-1185">Reference proteome</keyword>
<evidence type="ECO:0000256" key="1">
    <source>
        <dbReference type="ARBA" id="ARBA00023125"/>
    </source>
</evidence>
<gene>
    <name evidence="3" type="ORF">J2S15_000219</name>
</gene>
<protein>
    <submittedName>
        <fullName evidence="3">DNA-binding transcriptional MerR regulator</fullName>
    </submittedName>
</protein>
<keyword evidence="1 3" id="KW-0238">DNA-binding</keyword>
<feature type="domain" description="HTH merR-type" evidence="2">
    <location>
        <begin position="9"/>
        <end position="78"/>
    </location>
</feature>
<evidence type="ECO:0000313" key="4">
    <source>
        <dbReference type="Proteomes" id="UP001230220"/>
    </source>
</evidence>
<dbReference type="InterPro" id="IPR047057">
    <property type="entry name" value="MerR_fam"/>
</dbReference>
<dbReference type="InterPro" id="IPR009061">
    <property type="entry name" value="DNA-bd_dom_put_sf"/>
</dbReference>
<dbReference type="SMART" id="SM00422">
    <property type="entry name" value="HTH_MERR"/>
    <property type="match status" value="1"/>
</dbReference>
<evidence type="ECO:0000259" key="2">
    <source>
        <dbReference type="PROSITE" id="PS50937"/>
    </source>
</evidence>
<dbReference type="GO" id="GO:0003677">
    <property type="term" value="F:DNA binding"/>
    <property type="evidence" value="ECO:0007669"/>
    <property type="project" value="UniProtKB-KW"/>
</dbReference>
<name>A0ABU0DXX1_9FIRM</name>
<organism evidence="3 4">
    <name type="scientific">Breznakia pachnodae</name>
    <dbReference type="NCBI Taxonomy" id="265178"/>
    <lineage>
        <taxon>Bacteria</taxon>
        <taxon>Bacillati</taxon>
        <taxon>Bacillota</taxon>
        <taxon>Erysipelotrichia</taxon>
        <taxon>Erysipelotrichales</taxon>
        <taxon>Erysipelotrichaceae</taxon>
        <taxon>Breznakia</taxon>
    </lineage>
</organism>
<dbReference type="SUPFAM" id="SSF55136">
    <property type="entry name" value="Probable bacterial effector-binding domain"/>
    <property type="match status" value="1"/>
</dbReference>
<dbReference type="InterPro" id="IPR011256">
    <property type="entry name" value="Reg_factor_effector_dom_sf"/>
</dbReference>
<dbReference type="RefSeq" id="WP_307404637.1">
    <property type="nucleotide sequence ID" value="NZ_JAUSUR010000001.1"/>
</dbReference>
<dbReference type="EMBL" id="JAUSUR010000001">
    <property type="protein sequence ID" value="MDQ0359488.1"/>
    <property type="molecule type" value="Genomic_DNA"/>
</dbReference>
<dbReference type="SUPFAM" id="SSF46955">
    <property type="entry name" value="Putative DNA-binding domain"/>
    <property type="match status" value="1"/>
</dbReference>
<comment type="caution">
    <text evidence="3">The sequence shown here is derived from an EMBL/GenBank/DDBJ whole genome shotgun (WGS) entry which is preliminary data.</text>
</comment>
<dbReference type="PANTHER" id="PTHR30204:SF85">
    <property type="entry name" value="MULTIDRUG-EFFLUX TRANSPORTER 2 REGULATOR"/>
    <property type="match status" value="1"/>
</dbReference>
<dbReference type="Gene3D" id="1.10.1660.10">
    <property type="match status" value="1"/>
</dbReference>
<evidence type="ECO:0000313" key="3">
    <source>
        <dbReference type="EMBL" id="MDQ0359488.1"/>
    </source>
</evidence>
<dbReference type="InterPro" id="IPR000551">
    <property type="entry name" value="MerR-type_HTH_dom"/>
</dbReference>
<dbReference type="Proteomes" id="UP001230220">
    <property type="component" value="Unassembled WGS sequence"/>
</dbReference>
<reference evidence="3 4" key="1">
    <citation type="submission" date="2023-07" db="EMBL/GenBank/DDBJ databases">
        <title>Genomic Encyclopedia of Type Strains, Phase IV (KMG-IV): sequencing the most valuable type-strain genomes for metagenomic binning, comparative biology and taxonomic classification.</title>
        <authorList>
            <person name="Goeker M."/>
        </authorList>
    </citation>
    <scope>NUCLEOTIDE SEQUENCE [LARGE SCALE GENOMIC DNA]</scope>
    <source>
        <strain evidence="3 4">DSM 16784</strain>
    </source>
</reference>
<dbReference type="PROSITE" id="PS50937">
    <property type="entry name" value="HTH_MERR_2"/>
    <property type="match status" value="1"/>
</dbReference>
<dbReference type="Gene3D" id="3.20.80.10">
    <property type="entry name" value="Regulatory factor, effector binding domain"/>
    <property type="match status" value="1"/>
</dbReference>
<sequence length="273" mass="32090">MENFDRKEYLSIGEFAKASGISRKNLIYYDSIGLFTPDIVLDNGYRYYYYRKLYTVNMIWTLKEIGMTLNEIKEFTDKRTPATMIDLFTKQKKTIESEIEKLNQIKDMMDMQVAMAQLASNIEVGSIGIEYREKEAIFLGKNTYRSNSEKNTLSKMVTKFYQDAASKGYECAFPWGIHIDANHFKDEGFDDASQFYYCVPTSNMYKPEGLYAVGYTYGDFKDRADFYNQMFTFIKEQGYKVDRDIYEDYLLNEISTRIPEDYILRISMKVVKS</sequence>
<accession>A0ABU0DXX1</accession>